<name>A6F362_9GAMM</name>
<organism evidence="2 3">
    <name type="scientific">Marinobacter algicola DG893</name>
    <dbReference type="NCBI Taxonomy" id="443152"/>
    <lineage>
        <taxon>Bacteria</taxon>
        <taxon>Pseudomonadati</taxon>
        <taxon>Pseudomonadota</taxon>
        <taxon>Gammaproteobacteria</taxon>
        <taxon>Pseudomonadales</taxon>
        <taxon>Marinobacteraceae</taxon>
        <taxon>Marinobacter</taxon>
    </lineage>
</organism>
<accession>A6F362</accession>
<dbReference type="OrthoDB" id="164222at2"/>
<dbReference type="InterPro" id="IPR029756">
    <property type="entry name" value="MTH1187/YkoF-like"/>
</dbReference>
<sequence>MFLSVQLSCYPLTDDYKPPIRAVIERLEKTGLEIYPGRMSTEMFGEYDEVMQVLSDTMKWSFEEYGKAVFVAKIMEGDRRPRQ</sequence>
<feature type="domain" description="Thiamine-binding protein" evidence="1">
    <location>
        <begin position="5"/>
        <end position="74"/>
    </location>
</feature>
<evidence type="ECO:0000259" key="1">
    <source>
        <dbReference type="Pfam" id="PF01910"/>
    </source>
</evidence>
<evidence type="ECO:0000313" key="2">
    <source>
        <dbReference type="EMBL" id="EDM46790.1"/>
    </source>
</evidence>
<dbReference type="EMBL" id="ABCP01000029">
    <property type="protein sequence ID" value="EDM46790.1"/>
    <property type="molecule type" value="Genomic_DNA"/>
</dbReference>
<dbReference type="Pfam" id="PF01910">
    <property type="entry name" value="Thiamine_BP"/>
    <property type="match status" value="1"/>
</dbReference>
<dbReference type="STRING" id="443152.MDG893_08960"/>
<dbReference type="Proteomes" id="UP000005856">
    <property type="component" value="Unassembled WGS sequence"/>
</dbReference>
<comment type="caution">
    <text evidence="2">The sequence shown here is derived from an EMBL/GenBank/DDBJ whole genome shotgun (WGS) entry which is preliminary data.</text>
</comment>
<evidence type="ECO:0000313" key="3">
    <source>
        <dbReference type="Proteomes" id="UP000005856"/>
    </source>
</evidence>
<protein>
    <recommendedName>
        <fullName evidence="1">Thiamine-binding protein domain-containing protein</fullName>
    </recommendedName>
</protein>
<dbReference type="InterPro" id="IPR002767">
    <property type="entry name" value="Thiamine_BP"/>
</dbReference>
<reference evidence="2 3" key="1">
    <citation type="submission" date="2007-06" db="EMBL/GenBank/DDBJ databases">
        <authorList>
            <person name="Green D."/>
            <person name="Ferriera S."/>
            <person name="Johnson J."/>
            <person name="Kravitz S."/>
            <person name="Beeson K."/>
            <person name="Sutton G."/>
            <person name="Rogers Y.-H."/>
            <person name="Friedman R."/>
            <person name="Frazier M."/>
            <person name="Venter J.C."/>
        </authorList>
    </citation>
    <scope>NUCLEOTIDE SEQUENCE [LARGE SCALE GENOMIC DNA]</scope>
    <source>
        <strain evidence="2 3">DG893</strain>
    </source>
</reference>
<dbReference type="SUPFAM" id="SSF89957">
    <property type="entry name" value="MTH1187/YkoF-like"/>
    <property type="match status" value="1"/>
</dbReference>
<gene>
    <name evidence="2" type="ORF">MDG893_08960</name>
</gene>
<proteinExistence type="predicted"/>
<dbReference type="eggNOG" id="COG0011">
    <property type="taxonomic scope" value="Bacteria"/>
</dbReference>
<keyword evidence="3" id="KW-1185">Reference proteome</keyword>
<dbReference type="AlphaFoldDB" id="A6F362"/>
<dbReference type="RefSeq" id="WP_007154701.1">
    <property type="nucleotide sequence ID" value="NZ_ABCP01000029.1"/>
</dbReference>
<dbReference type="Gene3D" id="3.30.70.930">
    <property type="match status" value="1"/>
</dbReference>